<dbReference type="PROSITE" id="PS50987">
    <property type="entry name" value="HTH_ARSR_2"/>
    <property type="match status" value="1"/>
</dbReference>
<reference evidence="5 6" key="1">
    <citation type="submission" date="2024-09" db="EMBL/GenBank/DDBJ databases">
        <authorList>
            <person name="D'Angelo T."/>
        </authorList>
    </citation>
    <scope>NUCLEOTIDE SEQUENCE [LARGE SCALE GENOMIC DNA]</scope>
    <source>
        <strain evidence="5">SAG AM-311-F02</strain>
    </source>
</reference>
<proteinExistence type="predicted"/>
<keyword evidence="2" id="KW-0238">DNA-binding</keyword>
<dbReference type="SMART" id="SM00418">
    <property type="entry name" value="HTH_ARSR"/>
    <property type="match status" value="1"/>
</dbReference>
<dbReference type="Proteomes" id="UP001594288">
    <property type="component" value="Unassembled WGS sequence"/>
</dbReference>
<name>A0ABV6YQ92_UNCEI</name>
<comment type="caution">
    <text evidence="5">The sequence shown here is derived from an EMBL/GenBank/DDBJ whole genome shotgun (WGS) entry which is preliminary data.</text>
</comment>
<accession>A0ABV6YQ92</accession>
<dbReference type="CDD" id="cd00090">
    <property type="entry name" value="HTH_ARSR"/>
    <property type="match status" value="1"/>
</dbReference>
<dbReference type="InterPro" id="IPR011991">
    <property type="entry name" value="ArsR-like_HTH"/>
</dbReference>
<dbReference type="NCBIfam" id="NF033788">
    <property type="entry name" value="HTH_metalloreg"/>
    <property type="match status" value="1"/>
</dbReference>
<organism evidence="5 6">
    <name type="scientific">Eiseniibacteriota bacterium</name>
    <dbReference type="NCBI Taxonomy" id="2212470"/>
    <lineage>
        <taxon>Bacteria</taxon>
        <taxon>Candidatus Eiseniibacteriota</taxon>
    </lineage>
</organism>
<evidence type="ECO:0000256" key="1">
    <source>
        <dbReference type="ARBA" id="ARBA00023015"/>
    </source>
</evidence>
<sequence length="96" mass="10887">MKSNDQYKRQARLLKAIANETRLKIIDRLNKGECHVGELVRLTGSEQSTVSKHLAVLRGIGVVDDDRRGNAVFYRLLTPCVVNFFSCAAEVIKERR</sequence>
<gene>
    <name evidence="5" type="ORF">ACFL2Z_04005</name>
</gene>
<keyword evidence="3" id="KW-0804">Transcription</keyword>
<feature type="domain" description="HTH arsR-type" evidence="4">
    <location>
        <begin position="2"/>
        <end position="96"/>
    </location>
</feature>
<dbReference type="InterPro" id="IPR036388">
    <property type="entry name" value="WH-like_DNA-bd_sf"/>
</dbReference>
<keyword evidence="1" id="KW-0805">Transcription regulation</keyword>
<evidence type="ECO:0000313" key="5">
    <source>
        <dbReference type="EMBL" id="MFC1800059.1"/>
    </source>
</evidence>
<keyword evidence="6" id="KW-1185">Reference proteome</keyword>
<evidence type="ECO:0000313" key="6">
    <source>
        <dbReference type="Proteomes" id="UP001594288"/>
    </source>
</evidence>
<dbReference type="InterPro" id="IPR001845">
    <property type="entry name" value="HTH_ArsR_DNA-bd_dom"/>
</dbReference>
<dbReference type="SUPFAM" id="SSF46785">
    <property type="entry name" value="Winged helix' DNA-binding domain"/>
    <property type="match status" value="1"/>
</dbReference>
<dbReference type="PANTHER" id="PTHR43132">
    <property type="entry name" value="ARSENICAL RESISTANCE OPERON REPRESSOR ARSR-RELATED"/>
    <property type="match status" value="1"/>
</dbReference>
<evidence type="ECO:0000259" key="4">
    <source>
        <dbReference type="PROSITE" id="PS50987"/>
    </source>
</evidence>
<evidence type="ECO:0000256" key="2">
    <source>
        <dbReference type="ARBA" id="ARBA00023125"/>
    </source>
</evidence>
<dbReference type="PANTHER" id="PTHR43132:SF2">
    <property type="entry name" value="ARSENICAL RESISTANCE OPERON REPRESSOR ARSR-RELATED"/>
    <property type="match status" value="1"/>
</dbReference>
<evidence type="ECO:0000256" key="3">
    <source>
        <dbReference type="ARBA" id="ARBA00023163"/>
    </source>
</evidence>
<dbReference type="InterPro" id="IPR051011">
    <property type="entry name" value="Metal_resp_trans_reg"/>
</dbReference>
<dbReference type="EMBL" id="JBHPEI010000061">
    <property type="protein sequence ID" value="MFC1800059.1"/>
    <property type="molecule type" value="Genomic_DNA"/>
</dbReference>
<dbReference type="InterPro" id="IPR036390">
    <property type="entry name" value="WH_DNA-bd_sf"/>
</dbReference>
<dbReference type="PRINTS" id="PR00778">
    <property type="entry name" value="HTHARSR"/>
</dbReference>
<dbReference type="Pfam" id="PF01022">
    <property type="entry name" value="HTH_5"/>
    <property type="match status" value="1"/>
</dbReference>
<protein>
    <submittedName>
        <fullName evidence="5">ArsR/SmtB family transcription factor</fullName>
    </submittedName>
</protein>
<dbReference type="Gene3D" id="1.10.10.10">
    <property type="entry name" value="Winged helix-like DNA-binding domain superfamily/Winged helix DNA-binding domain"/>
    <property type="match status" value="1"/>
</dbReference>